<accession>A0AAE1CW09</accession>
<dbReference type="EMBL" id="JAWDGP010006468">
    <property type="protein sequence ID" value="KAK3740471.1"/>
    <property type="molecule type" value="Genomic_DNA"/>
</dbReference>
<sequence>MKLAERLTHVTMTSYEERPLWTGSHAERLATERLGRVGEDCRVCDNVRPNPSPTVMSTVRNICWTPEFEHGAL</sequence>
<organism evidence="1 2">
    <name type="scientific">Elysia crispata</name>
    <name type="common">lettuce slug</name>
    <dbReference type="NCBI Taxonomy" id="231223"/>
    <lineage>
        <taxon>Eukaryota</taxon>
        <taxon>Metazoa</taxon>
        <taxon>Spiralia</taxon>
        <taxon>Lophotrochozoa</taxon>
        <taxon>Mollusca</taxon>
        <taxon>Gastropoda</taxon>
        <taxon>Heterobranchia</taxon>
        <taxon>Euthyneura</taxon>
        <taxon>Panpulmonata</taxon>
        <taxon>Sacoglossa</taxon>
        <taxon>Placobranchoidea</taxon>
        <taxon>Plakobranchidae</taxon>
        <taxon>Elysia</taxon>
    </lineage>
</organism>
<gene>
    <name evidence="1" type="ORF">RRG08_000458</name>
</gene>
<dbReference type="AlphaFoldDB" id="A0AAE1CW09"/>
<name>A0AAE1CW09_9GAST</name>
<protein>
    <submittedName>
        <fullName evidence="1">Uncharacterized protein</fullName>
    </submittedName>
</protein>
<keyword evidence="2" id="KW-1185">Reference proteome</keyword>
<evidence type="ECO:0000313" key="2">
    <source>
        <dbReference type="Proteomes" id="UP001283361"/>
    </source>
</evidence>
<proteinExistence type="predicted"/>
<evidence type="ECO:0000313" key="1">
    <source>
        <dbReference type="EMBL" id="KAK3740471.1"/>
    </source>
</evidence>
<comment type="caution">
    <text evidence="1">The sequence shown here is derived from an EMBL/GenBank/DDBJ whole genome shotgun (WGS) entry which is preliminary data.</text>
</comment>
<dbReference type="Proteomes" id="UP001283361">
    <property type="component" value="Unassembled WGS sequence"/>
</dbReference>
<reference evidence="1" key="1">
    <citation type="journal article" date="2023" name="G3 (Bethesda)">
        <title>A reference genome for the long-term kleptoplast-retaining sea slug Elysia crispata morphotype clarki.</title>
        <authorList>
            <person name="Eastman K.E."/>
            <person name="Pendleton A.L."/>
            <person name="Shaikh M.A."/>
            <person name="Suttiyut T."/>
            <person name="Ogas R."/>
            <person name="Tomko P."/>
            <person name="Gavelis G."/>
            <person name="Widhalm J.R."/>
            <person name="Wisecaver J.H."/>
        </authorList>
    </citation>
    <scope>NUCLEOTIDE SEQUENCE</scope>
    <source>
        <strain evidence="1">ECLA1</strain>
    </source>
</reference>